<dbReference type="Pfam" id="PF01014">
    <property type="entry name" value="Uricase"/>
    <property type="match status" value="2"/>
</dbReference>
<sequence>MTISFAHHNHGKGKVRVVKVFREEADLKGKFGEINEDVRHYNVQTILYGPVEESYTKGNNQKVISTDTQKNTVYCVARDNKFKSSEHFAVLLSQHFLKQYPDSVVHEAHITIEEDIWARVEVGGHKHGHAFKKTGPCQKKVVATCSRNADGGTALTLKCGVQNFTLMKTTNSSWCDFLRDEYTTLPDARDRLLGSSMQVEWEYSKEFVKGGLTTEFDWEEMVQRIEDSLTFTFCGPPGTGVASSGVQQTLHQMCYNALNDIEGLDSMWISAPNLHNIPFDFSKLGRVGHGDVYVATTEPHGLIEVKLVKRCTPQMIKSAL</sequence>
<feature type="binding site" evidence="7">
    <location>
        <position position="246"/>
    </location>
    <ligand>
        <name>5-hydroxyisourate</name>
        <dbReference type="ChEBI" id="CHEBI:18072"/>
    </ligand>
</feature>
<feature type="binding site" evidence="7">
    <location>
        <position position="273"/>
    </location>
    <ligand>
        <name>5-hydroxyisourate</name>
        <dbReference type="ChEBI" id="CHEBI:18072"/>
    </ligand>
</feature>
<feature type="binding site" evidence="7">
    <location>
        <position position="246"/>
    </location>
    <ligand>
        <name>urate</name>
        <dbReference type="ChEBI" id="CHEBI:17775"/>
    </ligand>
</feature>
<feature type="binding site" evidence="7">
    <location>
        <position position="247"/>
    </location>
    <ligand>
        <name>urate</name>
        <dbReference type="ChEBI" id="CHEBI:17775"/>
    </ligand>
</feature>
<dbReference type="UniPathway" id="UPA00394">
    <property type="reaction ID" value="UER00650"/>
</dbReference>
<feature type="binding site" evidence="7">
    <location>
        <position position="67"/>
    </location>
    <ligand>
        <name>5-hydroxyisourate</name>
        <dbReference type="ChEBI" id="CHEBI:18072"/>
    </ligand>
</feature>
<feature type="binding site" evidence="7">
    <location>
        <position position="67"/>
    </location>
    <ligand>
        <name>urate</name>
        <dbReference type="ChEBI" id="CHEBI:17775"/>
    </ligand>
</feature>
<feature type="binding site" evidence="7">
    <location>
        <position position="273"/>
    </location>
    <ligand>
        <name>urate</name>
        <dbReference type="ChEBI" id="CHEBI:17775"/>
    </ligand>
</feature>
<dbReference type="PIRSF" id="PIRSF000241">
    <property type="entry name" value="Urate_oxidase"/>
    <property type="match status" value="1"/>
</dbReference>
<proteinExistence type="inferred from homology"/>
<evidence type="ECO:0000256" key="1">
    <source>
        <dbReference type="ARBA" id="ARBA00004831"/>
    </source>
</evidence>
<comment type="pathway">
    <text evidence="1 5">Purine metabolism; urate degradation; (S)-allantoin from urate: step 1/3.</text>
</comment>
<evidence type="ECO:0000256" key="5">
    <source>
        <dbReference type="PIRNR" id="PIRNR000241"/>
    </source>
</evidence>
<evidence type="ECO:0000256" key="6">
    <source>
        <dbReference type="PIRSR" id="PIRSR000241-1"/>
    </source>
</evidence>
<dbReference type="PANTHER" id="PTHR42874:SF1">
    <property type="entry name" value="URICASE"/>
    <property type="match status" value="1"/>
</dbReference>
<dbReference type="GO" id="GO:0005777">
    <property type="term" value="C:peroxisome"/>
    <property type="evidence" value="ECO:0007669"/>
    <property type="project" value="UniProtKB-SubCell"/>
</dbReference>
<comment type="subcellular location">
    <subcellularLocation>
        <location evidence="5">Peroxisome</location>
    </subcellularLocation>
</comment>
<protein>
    <recommendedName>
        <fullName evidence="5 8">Uricase</fullName>
        <ecNumber evidence="5 8">1.7.3.3</ecNumber>
    </recommendedName>
    <alternativeName>
        <fullName evidence="5">Urate oxidase</fullName>
    </alternativeName>
</protein>
<feature type="binding site" evidence="7">
    <location>
        <position position="66"/>
    </location>
    <ligand>
        <name>O2</name>
        <dbReference type="ChEBI" id="CHEBI:15379"/>
    </ligand>
</feature>
<feature type="active site" description="Charge relay system" evidence="6">
    <location>
        <position position="275"/>
    </location>
</feature>
<evidence type="ECO:0000256" key="3">
    <source>
        <dbReference type="ARBA" id="ARBA00022631"/>
    </source>
</evidence>
<feature type="binding site" evidence="7">
    <location>
        <position position="247"/>
    </location>
    <ligand>
        <name>5-hydroxyisourate</name>
        <dbReference type="ChEBI" id="CHEBI:18072"/>
    </ligand>
</feature>
<accession>A0A7S0ZRC6</accession>
<feature type="active site" description="Charge relay system" evidence="6">
    <location>
        <position position="66"/>
    </location>
</feature>
<name>A0A7S0ZRC6_NOCSC</name>
<feature type="binding site" evidence="7">
    <location>
        <position position="66"/>
    </location>
    <ligand>
        <name>urate</name>
        <dbReference type="ChEBI" id="CHEBI:17775"/>
    </ligand>
</feature>
<dbReference type="SUPFAM" id="SSF55620">
    <property type="entry name" value="Tetrahydrobiopterin biosynthesis enzymes-like"/>
    <property type="match status" value="2"/>
</dbReference>
<feature type="binding site" evidence="7">
    <location>
        <position position="191"/>
    </location>
    <ligand>
        <name>urate</name>
        <dbReference type="ChEBI" id="CHEBI:17775"/>
    </ligand>
</feature>
<keyword evidence="4 5" id="KW-0560">Oxidoreductase</keyword>
<evidence type="ECO:0000313" key="9">
    <source>
        <dbReference type="EMBL" id="CAD8830138.1"/>
    </source>
</evidence>
<evidence type="ECO:0000256" key="7">
    <source>
        <dbReference type="PIRSR" id="PIRSR000241-2"/>
    </source>
</evidence>
<dbReference type="PANTHER" id="PTHR42874">
    <property type="entry name" value="URICASE"/>
    <property type="match status" value="1"/>
</dbReference>
<dbReference type="GO" id="GO:0019628">
    <property type="term" value="P:urate catabolic process"/>
    <property type="evidence" value="ECO:0007669"/>
    <property type="project" value="UniProtKB-UniPathway"/>
</dbReference>
<keyword evidence="3 5" id="KW-0659">Purine metabolism</keyword>
<gene>
    <name evidence="9" type="ORF">NSCI0253_LOCUS4484</name>
</gene>
<feature type="binding site" evidence="7">
    <location>
        <position position="273"/>
    </location>
    <ligand>
        <name>O2</name>
        <dbReference type="ChEBI" id="CHEBI:15379"/>
    </ligand>
</feature>
<comment type="function">
    <text evidence="5 8">Catalyzes the oxidation of uric acid to 5-hydroxyisourate, which is further processed to form (S)-allantoin.</text>
</comment>
<dbReference type="Gene3D" id="3.10.270.10">
    <property type="entry name" value="Urate Oxidase"/>
    <property type="match status" value="1"/>
</dbReference>
<dbReference type="GO" id="GO:0006145">
    <property type="term" value="P:purine nucleobase catabolic process"/>
    <property type="evidence" value="ECO:0007669"/>
    <property type="project" value="TreeGrafter"/>
</dbReference>
<dbReference type="NCBIfam" id="TIGR03383">
    <property type="entry name" value="urate_oxi"/>
    <property type="match status" value="1"/>
</dbReference>
<dbReference type="EC" id="1.7.3.3" evidence="5 8"/>
<comment type="catalytic activity">
    <reaction evidence="5 8">
        <text>urate + O2 + H2O = 5-hydroxyisourate + H2O2</text>
        <dbReference type="Rhea" id="RHEA:21368"/>
        <dbReference type="ChEBI" id="CHEBI:15377"/>
        <dbReference type="ChEBI" id="CHEBI:15379"/>
        <dbReference type="ChEBI" id="CHEBI:16240"/>
        <dbReference type="ChEBI" id="CHEBI:17775"/>
        <dbReference type="ChEBI" id="CHEBI:18072"/>
        <dbReference type="EC" id="1.7.3.3"/>
    </reaction>
</comment>
<feature type="binding site" evidence="7">
    <location>
        <position position="66"/>
    </location>
    <ligand>
        <name>5-hydroxyisourate</name>
        <dbReference type="ChEBI" id="CHEBI:18072"/>
    </ligand>
</feature>
<dbReference type="GO" id="GO:0004846">
    <property type="term" value="F:urate oxidase activity"/>
    <property type="evidence" value="ECO:0007669"/>
    <property type="project" value="UniProtKB-EC"/>
</dbReference>
<keyword evidence="5" id="KW-0576">Peroxisome</keyword>
<dbReference type="AlphaFoldDB" id="A0A7S0ZRC6"/>
<evidence type="ECO:0000256" key="4">
    <source>
        <dbReference type="ARBA" id="ARBA00023002"/>
    </source>
</evidence>
<dbReference type="EMBL" id="HBFQ01006344">
    <property type="protein sequence ID" value="CAD8830138.1"/>
    <property type="molecule type" value="Transcribed_RNA"/>
</dbReference>
<comment type="similarity">
    <text evidence="2 5 8">Belongs to the uricase family.</text>
</comment>
<reference evidence="9" key="1">
    <citation type="submission" date="2021-01" db="EMBL/GenBank/DDBJ databases">
        <authorList>
            <person name="Corre E."/>
            <person name="Pelletier E."/>
            <person name="Niang G."/>
            <person name="Scheremetjew M."/>
            <person name="Finn R."/>
            <person name="Kale V."/>
            <person name="Holt S."/>
            <person name="Cochrane G."/>
            <person name="Meng A."/>
            <person name="Brown T."/>
            <person name="Cohen L."/>
        </authorList>
    </citation>
    <scope>NUCLEOTIDE SEQUENCE</scope>
</reference>
<evidence type="ECO:0000256" key="2">
    <source>
        <dbReference type="ARBA" id="ARBA00009760"/>
    </source>
</evidence>
<feature type="active site" description="Charge relay system" evidence="6">
    <location>
        <position position="12"/>
    </location>
</feature>
<dbReference type="PRINTS" id="PR00093">
    <property type="entry name" value="URICASE"/>
</dbReference>
<organism evidence="9">
    <name type="scientific">Noctiluca scintillans</name>
    <name type="common">Sea sparkle</name>
    <name type="synonym">Red tide dinoflagellate</name>
    <dbReference type="NCBI Taxonomy" id="2966"/>
    <lineage>
        <taxon>Eukaryota</taxon>
        <taxon>Sar</taxon>
        <taxon>Alveolata</taxon>
        <taxon>Dinophyceae</taxon>
        <taxon>Noctilucales</taxon>
        <taxon>Noctilucaceae</taxon>
        <taxon>Noctiluca</taxon>
    </lineage>
</organism>
<evidence type="ECO:0000256" key="8">
    <source>
        <dbReference type="RuleBase" id="RU004455"/>
    </source>
</evidence>
<dbReference type="InterPro" id="IPR002042">
    <property type="entry name" value="Uricase"/>
</dbReference>
<feature type="binding site" evidence="7">
    <location>
        <position position="191"/>
    </location>
    <ligand>
        <name>5-hydroxyisourate</name>
        <dbReference type="ChEBI" id="CHEBI:18072"/>
    </ligand>
</feature>